<dbReference type="EMBL" id="CM047587">
    <property type="protein sequence ID" value="KAI9906498.1"/>
    <property type="molecule type" value="Genomic_DNA"/>
</dbReference>
<organism evidence="1 2">
    <name type="scientific">Peronosclerospora sorghi</name>
    <dbReference type="NCBI Taxonomy" id="230839"/>
    <lineage>
        <taxon>Eukaryota</taxon>
        <taxon>Sar</taxon>
        <taxon>Stramenopiles</taxon>
        <taxon>Oomycota</taxon>
        <taxon>Peronosporomycetes</taxon>
        <taxon>Peronosporales</taxon>
        <taxon>Peronosporaceae</taxon>
        <taxon>Peronosclerospora</taxon>
    </lineage>
</organism>
<keyword evidence="2" id="KW-1185">Reference proteome</keyword>
<gene>
    <name evidence="1" type="ORF">PsorP6_003461</name>
</gene>
<dbReference type="Proteomes" id="UP001163321">
    <property type="component" value="Chromosome 8"/>
</dbReference>
<accession>A0ACC0VL88</accession>
<proteinExistence type="predicted"/>
<protein>
    <submittedName>
        <fullName evidence="1">Uncharacterized protein</fullName>
    </submittedName>
</protein>
<comment type="caution">
    <text evidence="1">The sequence shown here is derived from an EMBL/GenBank/DDBJ whole genome shotgun (WGS) entry which is preliminary data.</text>
</comment>
<sequence>MTKSSHVTPQHSPVQDSITSGSSRTAKSSPFASSGPVARVNHIRPGFSALAPFPSHAVRATPTQLATPLVPPQRHASSGSTVVDVTPLPPIDRPLFESDRACDLFRGDQAPPPSTTDLFRPNEPSAPNPLQSSADPFASSSSLFPSFQAHNETPATNCDVWADDWIGPPSAQRQVDQHTACQESAPAAASMLTVNFLDDFPTPTPPPVSRSLSSSRTTHQDTPYQLPRSSLHPAGQEALPPPPAAPFLGYGLDMRSKSFRSSQVDMSASGPLIDVPPSFVSSTPVEASVETSSPRPFVPDGACSNDLVNEFLERPVDERFVGTENAIPPARKLVLADIPDTIEALESMYAQKRWKSLTTKSLAMLQSPSNDPKRTLEIKSWWVAGLIKEGQYENAASVLDQIEQLDGNAIVSDSLAIVPIRLVLLQALLSKCQGKGGDHEKQLYHLSLRLSSALEQHETRSRLGLERKEAARWLRIVQFALANHFVSQLKYTLALRVCGQIHVKELDALEKVVVLSRVGRLHLQMGDLAGAQRLFEAAVTHSKQVRANEDGTNVSAAKMDDVQARVLLNDGLLCFARNEVHDARSKFDALLSAQTKPPRVVTTVGHSDTELFLEEDVVAAAVNNYAICALYCCDVKAAVAALERLIRSNPRRFLNDVVVFNLTSLYDLQCDAATSKRRKEMIQHLAQRYDLEHIHASAYRI</sequence>
<reference evidence="1 2" key="1">
    <citation type="journal article" date="2022" name="bioRxiv">
        <title>The genome of the oomycete Peronosclerospora sorghi, a cosmopolitan pathogen of maize and sorghum, is inflated with dispersed pseudogenes.</title>
        <authorList>
            <person name="Fletcher K."/>
            <person name="Martin F."/>
            <person name="Isakeit T."/>
            <person name="Cavanaugh K."/>
            <person name="Magill C."/>
            <person name="Michelmore R."/>
        </authorList>
    </citation>
    <scope>NUCLEOTIDE SEQUENCE [LARGE SCALE GENOMIC DNA]</scope>
    <source>
        <strain evidence="1">P6</strain>
    </source>
</reference>
<evidence type="ECO:0000313" key="2">
    <source>
        <dbReference type="Proteomes" id="UP001163321"/>
    </source>
</evidence>
<evidence type="ECO:0000313" key="1">
    <source>
        <dbReference type="EMBL" id="KAI9906498.1"/>
    </source>
</evidence>
<name>A0ACC0VL88_9STRA</name>